<evidence type="ECO:0000313" key="7">
    <source>
        <dbReference type="Proteomes" id="UP001202244"/>
    </source>
</evidence>
<dbReference type="PANTHER" id="PTHR43289">
    <property type="entry name" value="MITOGEN-ACTIVATED PROTEIN KINASE KINASE KINASE 20-RELATED"/>
    <property type="match status" value="1"/>
</dbReference>
<dbReference type="SUPFAM" id="SSF56112">
    <property type="entry name" value="Protein kinase-like (PK-like)"/>
    <property type="match status" value="1"/>
</dbReference>
<proteinExistence type="predicted"/>
<keyword evidence="2" id="KW-0547">Nucleotide-binding</keyword>
<reference evidence="6 7" key="1">
    <citation type="journal article" date="2023" name="Microbiol. Spectr.">
        <title>Synergy between Genome Mining, Metabolomics, and Bioinformatics Uncovers Antibacterial Chlorinated Carbazole Alkaloids and Their Biosynthetic Gene Cluster from Streptomyces tubbatahanensis sp. nov., a Novel Actinomycete Isolated from Sulu Sea, Philippines.</title>
        <authorList>
            <person name="Tenebro C.P."/>
            <person name="Trono D.J.V.L."/>
            <person name="Balida L.A.P."/>
            <person name="Bayog L.K.A."/>
            <person name="Bruna J.R."/>
            <person name="Sabido E.M."/>
            <person name="Caspe D.P.C."/>
            <person name="de Los Santos E.L.C."/>
            <person name="Saludes J.P."/>
            <person name="Dalisay D.S."/>
        </authorList>
    </citation>
    <scope>NUCLEOTIDE SEQUENCE [LARGE SCALE GENOMIC DNA]</scope>
    <source>
        <strain evidence="6 7">DSD3025</strain>
    </source>
</reference>
<organism evidence="6 7">
    <name type="scientific">Streptomyces tubbatahanensis</name>
    <dbReference type="NCBI Taxonomy" id="2923272"/>
    <lineage>
        <taxon>Bacteria</taxon>
        <taxon>Bacillati</taxon>
        <taxon>Actinomycetota</taxon>
        <taxon>Actinomycetes</taxon>
        <taxon>Kitasatosporales</taxon>
        <taxon>Streptomycetaceae</taxon>
        <taxon>Streptomyces</taxon>
    </lineage>
</organism>
<feature type="domain" description="Protein kinase" evidence="5">
    <location>
        <begin position="39"/>
        <end position="300"/>
    </location>
</feature>
<evidence type="ECO:0000256" key="3">
    <source>
        <dbReference type="ARBA" id="ARBA00022777"/>
    </source>
</evidence>
<dbReference type="PANTHER" id="PTHR43289:SF34">
    <property type="entry name" value="SERINE_THREONINE-PROTEIN KINASE YBDM-RELATED"/>
    <property type="match status" value="1"/>
</dbReference>
<evidence type="ECO:0000256" key="1">
    <source>
        <dbReference type="ARBA" id="ARBA00022679"/>
    </source>
</evidence>
<keyword evidence="1" id="KW-0808">Transferase</keyword>
<dbReference type="EMBL" id="CP093846">
    <property type="protein sequence ID" value="UNS95037.1"/>
    <property type="molecule type" value="Genomic_DNA"/>
</dbReference>
<evidence type="ECO:0000259" key="5">
    <source>
        <dbReference type="PROSITE" id="PS50011"/>
    </source>
</evidence>
<name>A0ABY3XKT5_9ACTN</name>
<dbReference type="InterPro" id="IPR000719">
    <property type="entry name" value="Prot_kinase_dom"/>
</dbReference>
<protein>
    <recommendedName>
        <fullName evidence="5">Protein kinase domain-containing protein</fullName>
    </recommendedName>
</protein>
<dbReference type="Gene3D" id="1.10.510.10">
    <property type="entry name" value="Transferase(Phosphotransferase) domain 1"/>
    <property type="match status" value="1"/>
</dbReference>
<accession>A0ABY3XKT5</accession>
<dbReference type="SMART" id="SM00220">
    <property type="entry name" value="S_TKc"/>
    <property type="match status" value="1"/>
</dbReference>
<gene>
    <name evidence="6" type="ORF">MMF93_00075</name>
</gene>
<keyword evidence="3" id="KW-0418">Kinase</keyword>
<dbReference type="PROSITE" id="PS50011">
    <property type="entry name" value="PROTEIN_KINASE_DOM"/>
    <property type="match status" value="1"/>
</dbReference>
<keyword evidence="7" id="KW-1185">Reference proteome</keyword>
<evidence type="ECO:0000256" key="4">
    <source>
        <dbReference type="ARBA" id="ARBA00022840"/>
    </source>
</evidence>
<dbReference type="InterPro" id="IPR011009">
    <property type="entry name" value="Kinase-like_dom_sf"/>
</dbReference>
<sequence>MTPDASTVPDFARRVLVPPTEIVADLRASGVDATDVIAFTGSNTLAGGTFGGEDAVFKVAWGYRDVIDGLPPSLRPAAYGFTFYQRDNAAARARNEAAFRREADLTAALSGHPGTPTLLCPPARTEAGRLYFATARCPQGSVAAAVADGWLLPPEAIGPWLRQGLSAVGRAHAHGSVHGELGPDNLLTDNDLPVVADFGSARPLVPVAQHRPPPRSAWIRGELHWPPEYAADHRDPRPTVDLYGLGSTTIFAVTGRYPRYGADLAGMLPARWAPVLISLVAHDPANRPPTADAALRLTDD</sequence>
<evidence type="ECO:0000256" key="2">
    <source>
        <dbReference type="ARBA" id="ARBA00022741"/>
    </source>
</evidence>
<dbReference type="RefSeq" id="WP_242748373.1">
    <property type="nucleotide sequence ID" value="NZ_CP093846.1"/>
</dbReference>
<evidence type="ECO:0000313" key="6">
    <source>
        <dbReference type="EMBL" id="UNS95037.1"/>
    </source>
</evidence>
<dbReference type="Pfam" id="PF00069">
    <property type="entry name" value="Pkinase"/>
    <property type="match status" value="1"/>
</dbReference>
<keyword evidence="4" id="KW-0067">ATP-binding</keyword>
<dbReference type="Proteomes" id="UP001202244">
    <property type="component" value="Chromosome"/>
</dbReference>